<dbReference type="PANTHER" id="PTHR10502:SF107">
    <property type="entry name" value="ANNEXIN ANXC4 (AFU_ORTHOLOGUE AFUA_3G07020)"/>
    <property type="match status" value="1"/>
</dbReference>
<feature type="compositionally biased region" description="Basic and acidic residues" evidence="1">
    <location>
        <begin position="95"/>
        <end position="127"/>
    </location>
</feature>
<feature type="compositionally biased region" description="Low complexity" evidence="1">
    <location>
        <begin position="307"/>
        <end position="317"/>
    </location>
</feature>
<feature type="compositionally biased region" description="Basic and acidic residues" evidence="1">
    <location>
        <begin position="158"/>
        <end position="167"/>
    </location>
</feature>
<evidence type="ECO:0000256" key="1">
    <source>
        <dbReference type="SAM" id="MobiDB-lite"/>
    </source>
</evidence>
<keyword evidence="3" id="KW-1185">Reference proteome</keyword>
<evidence type="ECO:0000313" key="3">
    <source>
        <dbReference type="Proteomes" id="UP001600064"/>
    </source>
</evidence>
<name>A0ABR4DH09_9PEZI</name>
<dbReference type="InterPro" id="IPR037104">
    <property type="entry name" value="Annexin_sf"/>
</dbReference>
<accession>A0ABR4DH09</accession>
<dbReference type="Proteomes" id="UP001600064">
    <property type="component" value="Unassembled WGS sequence"/>
</dbReference>
<sequence>MSLQVGDGDRRNRSRSPGRRTYADDDDDDIPVAEDRSHPRAPPNIVEAAPYPTSTYQDPATSAYQYERLTAWPSAAAAAADGQPDYYRDPAYSHARRESGSRRERDRRDSEPRRDREGDPDRDRSRPELYLPSKYAAAIKTVEPPPSPRQSRDSVAASRDRDSDKDRDRRRKKDKLDSDLAYGKLPGPSRHDSPPSPAVAAAPRSPSSNPYPYSIPPPDPSAASYKYESLPSWQYTKPQEEEQRFPRYSATHLDVAPRPGSGSRPGSRHGRDPSPGPPSPSVKPALKRDKSPQPPTQRMSMLSVQTPHHSASLSVSSAAPSPLLEAYKGTWQSISPMPSPMLAPGSPYAPGQALEALSPVDYPSDDDDDDGRPRRARRARFNDPADNAARLAEALRGEKRRPDTEPLIEILPGLTHEQVMQLRSEYKKIVKTGSDRKGVNIAKHIRARLKDEDPTLMKACYATALGRWESEAYWANFWYHGDKTRRELLIESLMGRTNEEVRAIKDGFSDKKYANSLTRCMRTELKEDKFKKAVLMVLDEARMEEADDFGRPLRIDYDLVDDDVRQLYRAVTSDKGGESLMMSIVILRSDAHLREVLKEYKNRYKGANFAKDALRKSGNLVGEVLAHILNGIINKPMRDAMLLHHALTASRSDELRRELLISRLVRVHWDARHMALVKRAFRDQYGRDLQDAVREATRGEWGEFCVALCIERVPDAVKRVERVDIHR</sequence>
<feature type="region of interest" description="Disordered" evidence="1">
    <location>
        <begin position="342"/>
        <end position="387"/>
    </location>
</feature>
<dbReference type="Gene3D" id="1.10.220.10">
    <property type="entry name" value="Annexin"/>
    <property type="match status" value="3"/>
</dbReference>
<proteinExistence type="predicted"/>
<feature type="region of interest" description="Disordered" evidence="1">
    <location>
        <begin position="1"/>
        <end position="59"/>
    </location>
</feature>
<evidence type="ECO:0000313" key="2">
    <source>
        <dbReference type="EMBL" id="KAL2269574.1"/>
    </source>
</evidence>
<dbReference type="RefSeq" id="XP_070868298.1">
    <property type="nucleotide sequence ID" value="XM_071007952.1"/>
</dbReference>
<dbReference type="SUPFAM" id="SSF47874">
    <property type="entry name" value="Annexin"/>
    <property type="match status" value="1"/>
</dbReference>
<feature type="region of interest" description="Disordered" evidence="1">
    <location>
        <begin position="75"/>
        <end position="317"/>
    </location>
</feature>
<dbReference type="PANTHER" id="PTHR10502">
    <property type="entry name" value="ANNEXIN"/>
    <property type="match status" value="1"/>
</dbReference>
<feature type="compositionally biased region" description="Low complexity" evidence="1">
    <location>
        <begin position="198"/>
        <end position="212"/>
    </location>
</feature>
<evidence type="ECO:0008006" key="4">
    <source>
        <dbReference type="Google" id="ProtNLM"/>
    </source>
</evidence>
<protein>
    <recommendedName>
        <fullName evidence="4">Annexin ANXC4</fullName>
    </recommendedName>
</protein>
<reference evidence="2 3" key="1">
    <citation type="journal article" date="2024" name="Commun. Biol.">
        <title>Comparative genomic analysis of thermophilic fungi reveals convergent evolutionary adaptations and gene losses.</title>
        <authorList>
            <person name="Steindorff A.S."/>
            <person name="Aguilar-Pontes M.V."/>
            <person name="Robinson A.J."/>
            <person name="Andreopoulos B."/>
            <person name="LaButti K."/>
            <person name="Kuo A."/>
            <person name="Mondo S."/>
            <person name="Riley R."/>
            <person name="Otillar R."/>
            <person name="Haridas S."/>
            <person name="Lipzen A."/>
            <person name="Grimwood J."/>
            <person name="Schmutz J."/>
            <person name="Clum A."/>
            <person name="Reid I.D."/>
            <person name="Moisan M.C."/>
            <person name="Butler G."/>
            <person name="Nguyen T.T.M."/>
            <person name="Dewar K."/>
            <person name="Conant G."/>
            <person name="Drula E."/>
            <person name="Henrissat B."/>
            <person name="Hansel C."/>
            <person name="Singer S."/>
            <person name="Hutchinson M.I."/>
            <person name="de Vries R.P."/>
            <person name="Natvig D.O."/>
            <person name="Powell A.J."/>
            <person name="Tsang A."/>
            <person name="Grigoriev I.V."/>
        </authorList>
    </citation>
    <scope>NUCLEOTIDE SEQUENCE [LARGE SCALE GENOMIC DNA]</scope>
    <source>
        <strain evidence="2 3">ATCC 22073</strain>
    </source>
</reference>
<feature type="compositionally biased region" description="Polar residues" evidence="1">
    <location>
        <begin position="296"/>
        <end position="306"/>
    </location>
</feature>
<dbReference type="EMBL" id="JAZGUE010000002">
    <property type="protein sequence ID" value="KAL2269574.1"/>
    <property type="molecule type" value="Genomic_DNA"/>
</dbReference>
<dbReference type="GeneID" id="98122596"/>
<organism evidence="2 3">
    <name type="scientific">Remersonia thermophila</name>
    <dbReference type="NCBI Taxonomy" id="72144"/>
    <lineage>
        <taxon>Eukaryota</taxon>
        <taxon>Fungi</taxon>
        <taxon>Dikarya</taxon>
        <taxon>Ascomycota</taxon>
        <taxon>Pezizomycotina</taxon>
        <taxon>Sordariomycetes</taxon>
        <taxon>Sordariomycetidae</taxon>
        <taxon>Sordariales</taxon>
        <taxon>Sordariales incertae sedis</taxon>
        <taxon>Remersonia</taxon>
    </lineage>
</organism>
<gene>
    <name evidence="2" type="ORF">VTJ83DRAFT_1758</name>
</gene>
<comment type="caution">
    <text evidence="2">The sequence shown here is derived from an EMBL/GenBank/DDBJ whole genome shotgun (WGS) entry which is preliminary data.</text>
</comment>